<keyword evidence="10" id="KW-0325">Glycoprotein</keyword>
<evidence type="ECO:0000256" key="15">
    <source>
        <dbReference type="PIRNR" id="PIRNR026534"/>
    </source>
</evidence>
<gene>
    <name evidence="19" type="ORF">PENARI_c025G02788</name>
</gene>
<keyword evidence="13" id="KW-0624">Polysaccharide degradation</keyword>
<dbReference type="SUPFAM" id="SSF75005">
    <property type="entry name" value="Arabinanase/levansucrase/invertase"/>
    <property type="match status" value="1"/>
</dbReference>
<evidence type="ECO:0000256" key="7">
    <source>
        <dbReference type="ARBA" id="ARBA00022651"/>
    </source>
</evidence>
<evidence type="ECO:0000256" key="1">
    <source>
        <dbReference type="ARBA" id="ARBA00000375"/>
    </source>
</evidence>
<evidence type="ECO:0000256" key="8">
    <source>
        <dbReference type="ARBA" id="ARBA00022729"/>
    </source>
</evidence>
<evidence type="ECO:0000256" key="17">
    <source>
        <dbReference type="PIRSR" id="PIRSR606710-2"/>
    </source>
</evidence>
<dbReference type="GO" id="GO:0045493">
    <property type="term" value="P:xylan catabolic process"/>
    <property type="evidence" value="ECO:0007669"/>
    <property type="project" value="UniProtKB-KW"/>
</dbReference>
<evidence type="ECO:0000256" key="6">
    <source>
        <dbReference type="ARBA" id="ARBA00022525"/>
    </source>
</evidence>
<comment type="subcellular location">
    <subcellularLocation>
        <location evidence="2">Secreted</location>
    </subcellularLocation>
</comment>
<comment type="catalytic activity">
    <reaction evidence="1 15">
        <text>Endohydrolysis of (1-&gt;5)-alpha-arabinofuranosidic linkages in (1-&gt;5)-arabinans.</text>
        <dbReference type="EC" id="3.2.1.99"/>
    </reaction>
</comment>
<dbReference type="Pfam" id="PF04616">
    <property type="entry name" value="Glyco_hydro_43"/>
    <property type="match status" value="1"/>
</dbReference>
<dbReference type="CDD" id="cd18831">
    <property type="entry name" value="GH43_AnAbnA-like"/>
    <property type="match status" value="1"/>
</dbReference>
<feature type="site" description="Important for catalytic activity, responsible for pKa modulation of the active site Glu and correct orientation of both the proton donor and substrate" evidence="17">
    <location>
        <position position="145"/>
    </location>
</feature>
<dbReference type="PIRSF" id="PIRSF026534">
    <property type="entry name" value="Endo_alpha-L-arabinosidase"/>
    <property type="match status" value="1"/>
</dbReference>
<protein>
    <recommendedName>
        <fullName evidence="5 15">Arabinan endo-1,5-alpha-L-arabinosidase</fullName>
        <ecNumber evidence="5 15">3.2.1.99</ecNumber>
    </recommendedName>
</protein>
<evidence type="ECO:0000313" key="20">
    <source>
        <dbReference type="Proteomes" id="UP000177622"/>
    </source>
</evidence>
<dbReference type="GO" id="GO:0031222">
    <property type="term" value="P:arabinan catabolic process"/>
    <property type="evidence" value="ECO:0007669"/>
    <property type="project" value="UniProtKB-UniPathway"/>
</dbReference>
<dbReference type="InterPro" id="IPR016840">
    <property type="entry name" value="Glyco_hydro_43_endo_a_Ara-ase"/>
</dbReference>
<evidence type="ECO:0000256" key="12">
    <source>
        <dbReference type="ARBA" id="ARBA00023295"/>
    </source>
</evidence>
<dbReference type="GO" id="GO:0005576">
    <property type="term" value="C:extracellular region"/>
    <property type="evidence" value="ECO:0007669"/>
    <property type="project" value="UniProtKB-SubCell"/>
</dbReference>
<comment type="similarity">
    <text evidence="4 15">Belongs to the glycosyl hydrolase 43 family.</text>
</comment>
<dbReference type="RefSeq" id="XP_022484277.1">
    <property type="nucleotide sequence ID" value="XM_022635783.1"/>
</dbReference>
<feature type="signal peptide" evidence="18">
    <location>
        <begin position="1"/>
        <end position="15"/>
    </location>
</feature>
<keyword evidence="6" id="KW-0964">Secreted</keyword>
<dbReference type="STRING" id="1835702.A0A1F5L6H0"/>
<keyword evidence="8 18" id="KW-0732">Signal</keyword>
<dbReference type="PANTHER" id="PTHR43301">
    <property type="entry name" value="ARABINAN ENDO-1,5-ALPHA-L-ARABINOSIDASE"/>
    <property type="match status" value="1"/>
</dbReference>
<dbReference type="PANTHER" id="PTHR43301:SF7">
    <property type="entry name" value="ARABINAN ENDO-1,5-ALPHA-L-ARABINOSIDASE C"/>
    <property type="match status" value="1"/>
</dbReference>
<dbReference type="UniPathway" id="UPA00667"/>
<evidence type="ECO:0000256" key="3">
    <source>
        <dbReference type="ARBA" id="ARBA00004834"/>
    </source>
</evidence>
<dbReference type="Gene3D" id="2.115.10.20">
    <property type="entry name" value="Glycosyl hydrolase domain, family 43"/>
    <property type="match status" value="1"/>
</dbReference>
<dbReference type="EMBL" id="LXJU01000025">
    <property type="protein sequence ID" value="OGE48823.1"/>
    <property type="molecule type" value="Genomic_DNA"/>
</dbReference>
<name>A0A1F5L6H0_PENAI</name>
<comment type="function">
    <text evidence="14">Endo-1,5-alpha-L-arabinanase involved in degradation of pectin. Its preferred substrate is linear 1,5-alpha-L-arabinan.</text>
</comment>
<evidence type="ECO:0000256" key="4">
    <source>
        <dbReference type="ARBA" id="ARBA00009865"/>
    </source>
</evidence>
<keyword evidence="12 15" id="KW-0326">Glycosidase</keyword>
<evidence type="ECO:0000256" key="11">
    <source>
        <dbReference type="ARBA" id="ARBA00023277"/>
    </source>
</evidence>
<comment type="caution">
    <text evidence="19">The sequence shown here is derived from an EMBL/GenBank/DDBJ whole genome shotgun (WGS) entry which is preliminary data.</text>
</comment>
<feature type="active site" description="Proton acceptor" evidence="16">
    <location>
        <position position="30"/>
    </location>
</feature>
<reference evidence="19 20" key="1">
    <citation type="journal article" date="2016" name="Sci. Rep.">
        <title>Penicillium arizonense, a new, genome sequenced fungal species, reveals a high chemical diversity in secreted metabolites.</title>
        <authorList>
            <person name="Grijseels S."/>
            <person name="Nielsen J.C."/>
            <person name="Randelovic M."/>
            <person name="Nielsen J."/>
            <person name="Nielsen K.F."/>
            <person name="Workman M."/>
            <person name="Frisvad J.C."/>
        </authorList>
    </citation>
    <scope>NUCLEOTIDE SEQUENCE [LARGE SCALE GENOMIC DNA]</scope>
    <source>
        <strain evidence="19 20">CBS 141311</strain>
    </source>
</reference>
<organism evidence="19 20">
    <name type="scientific">Penicillium arizonense</name>
    <dbReference type="NCBI Taxonomy" id="1835702"/>
    <lineage>
        <taxon>Eukaryota</taxon>
        <taxon>Fungi</taxon>
        <taxon>Dikarya</taxon>
        <taxon>Ascomycota</taxon>
        <taxon>Pezizomycotina</taxon>
        <taxon>Eurotiomycetes</taxon>
        <taxon>Eurotiomycetidae</taxon>
        <taxon>Eurotiales</taxon>
        <taxon>Aspergillaceae</taxon>
        <taxon>Penicillium</taxon>
    </lineage>
</organism>
<dbReference type="GO" id="GO:0046558">
    <property type="term" value="F:arabinan endo-1,5-alpha-L-arabinosidase activity"/>
    <property type="evidence" value="ECO:0007669"/>
    <property type="project" value="UniProtKB-EC"/>
</dbReference>
<evidence type="ECO:0000256" key="5">
    <source>
        <dbReference type="ARBA" id="ARBA00012586"/>
    </source>
</evidence>
<proteinExistence type="inferred from homology"/>
<feature type="chain" id="PRO_5012723687" description="Arabinan endo-1,5-alpha-L-arabinosidase" evidence="18">
    <location>
        <begin position="16"/>
        <end position="325"/>
    </location>
</feature>
<keyword evidence="7" id="KW-0858">Xylan degradation</keyword>
<comment type="pathway">
    <text evidence="3 15">Glycan metabolism; L-arabinan degradation.</text>
</comment>
<dbReference type="InterPro" id="IPR023296">
    <property type="entry name" value="Glyco_hydro_beta-prop_sf"/>
</dbReference>
<keyword evidence="9 15" id="KW-0378">Hydrolase</keyword>
<evidence type="ECO:0000256" key="2">
    <source>
        <dbReference type="ARBA" id="ARBA00004613"/>
    </source>
</evidence>
<dbReference type="OrthoDB" id="195678at2759"/>
<accession>A0A1F5L6H0</accession>
<evidence type="ECO:0000256" key="14">
    <source>
        <dbReference type="ARBA" id="ARBA00025221"/>
    </source>
</evidence>
<sequence>MLGLLFLFTSALVSAYPNRGPCTGDCWTHDPSMIQRVSDGKYFRFATGTGVNIHTSPSVKGPWTDVGSALPDGSNIHIDGVDSKDIWAPDVHYQNDQYYMYYVLSKIGTQNSQIGVATSKTMEPGSWTDHGVVGLPANSNYNRIDPAWISIGGKNYMNFGSFWGDIFQVEMETPLKIGSATPYQISWNSTLNHREEGSFEFKYGDFYYLLYSAGIAGKYTKDFPAEGAEYHIRVCRSQTGLGDFVDADGTPCTKTGGTMLLSSHGQVFGPGGPGVVNDKDLGLVMYYHYYPLAKKQSTTVSDNSNYMYAWNALGWKDGWPYVKAA</sequence>
<evidence type="ECO:0000256" key="18">
    <source>
        <dbReference type="SAM" id="SignalP"/>
    </source>
</evidence>
<keyword evidence="11" id="KW-0119">Carbohydrate metabolism</keyword>
<dbReference type="InterPro" id="IPR006710">
    <property type="entry name" value="Glyco_hydro_43"/>
</dbReference>
<dbReference type="InterPro" id="IPR050727">
    <property type="entry name" value="GH43_arabinanases"/>
</dbReference>
<evidence type="ECO:0000256" key="10">
    <source>
        <dbReference type="ARBA" id="ARBA00023180"/>
    </source>
</evidence>
<feature type="active site" description="Proton donor" evidence="16">
    <location>
        <position position="196"/>
    </location>
</feature>
<evidence type="ECO:0000256" key="16">
    <source>
        <dbReference type="PIRSR" id="PIRSR606710-1"/>
    </source>
</evidence>
<dbReference type="GeneID" id="34580517"/>
<evidence type="ECO:0000256" key="9">
    <source>
        <dbReference type="ARBA" id="ARBA00022801"/>
    </source>
</evidence>
<evidence type="ECO:0000313" key="19">
    <source>
        <dbReference type="EMBL" id="OGE48823.1"/>
    </source>
</evidence>
<dbReference type="AlphaFoldDB" id="A0A1F5L6H0"/>
<dbReference type="Proteomes" id="UP000177622">
    <property type="component" value="Unassembled WGS sequence"/>
</dbReference>
<evidence type="ECO:0000256" key="13">
    <source>
        <dbReference type="ARBA" id="ARBA00023326"/>
    </source>
</evidence>
<keyword evidence="20" id="KW-1185">Reference proteome</keyword>
<dbReference type="EC" id="3.2.1.99" evidence="5 15"/>